<accession>A0A0D6PE88</accession>
<comment type="caution">
    <text evidence="1">The sequence shown here is derived from an EMBL/GenBank/DDBJ whole genome shotgun (WGS) entry which is preliminary data.</text>
</comment>
<dbReference type="STRING" id="1120923.SAMN02746095_02920"/>
<proteinExistence type="predicted"/>
<evidence type="ECO:0008006" key="3">
    <source>
        <dbReference type="Google" id="ProtNLM"/>
    </source>
</evidence>
<reference evidence="1 2" key="1">
    <citation type="submission" date="2012-11" db="EMBL/GenBank/DDBJ databases">
        <title>Whole genome sequence of Acidocella aminolytica 101 = DSM 11237.</title>
        <authorList>
            <person name="Azuma Y."/>
            <person name="Higashiura N."/>
            <person name="Hirakawa H."/>
            <person name="Matsushita K."/>
        </authorList>
    </citation>
    <scope>NUCLEOTIDE SEQUENCE [LARGE SCALE GENOMIC DNA]</scope>
    <source>
        <strain evidence="2">101 / DSM 11237</strain>
    </source>
</reference>
<keyword evidence="2" id="KW-1185">Reference proteome</keyword>
<dbReference type="EMBL" id="BANC01000022">
    <property type="protein sequence ID" value="GAN79523.1"/>
    <property type="molecule type" value="Genomic_DNA"/>
</dbReference>
<organism evidence="1 2">
    <name type="scientific">Acidocella aminolytica 101 = DSM 11237</name>
    <dbReference type="NCBI Taxonomy" id="1120923"/>
    <lineage>
        <taxon>Bacteria</taxon>
        <taxon>Pseudomonadati</taxon>
        <taxon>Pseudomonadota</taxon>
        <taxon>Alphaproteobacteria</taxon>
        <taxon>Acetobacterales</taxon>
        <taxon>Acidocellaceae</taxon>
        <taxon>Acidocella</taxon>
    </lineage>
</organism>
<dbReference type="Proteomes" id="UP000032668">
    <property type="component" value="Unassembled WGS sequence"/>
</dbReference>
<gene>
    <name evidence="1" type="ORF">Aam_022_010</name>
</gene>
<protein>
    <recommendedName>
        <fullName evidence="3">Glyoxalase/bleomycin resistance protein/dioxygenase</fullName>
    </recommendedName>
</protein>
<dbReference type="Gene3D" id="3.10.180.10">
    <property type="entry name" value="2,3-Dihydroxybiphenyl 1,2-Dioxygenase, domain 1"/>
    <property type="match status" value="1"/>
</dbReference>
<dbReference type="SUPFAM" id="SSF54593">
    <property type="entry name" value="Glyoxalase/Bleomycin resistance protein/Dihydroxybiphenyl dioxygenase"/>
    <property type="match status" value="1"/>
</dbReference>
<name>A0A0D6PE88_9PROT</name>
<dbReference type="InterPro" id="IPR029068">
    <property type="entry name" value="Glyas_Bleomycin-R_OHBP_Dase"/>
</dbReference>
<sequence>MGKVDPEFVVSDLDASLPLWFELIGFSVAYDRPEAGFAYQDLDGAQVMLKQRNTADDQ</sequence>
<evidence type="ECO:0000313" key="2">
    <source>
        <dbReference type="Proteomes" id="UP000032668"/>
    </source>
</evidence>
<evidence type="ECO:0000313" key="1">
    <source>
        <dbReference type="EMBL" id="GAN79523.1"/>
    </source>
</evidence>
<dbReference type="RefSeq" id="WP_241869326.1">
    <property type="nucleotide sequence ID" value="NZ_BANC01000022.1"/>
</dbReference>
<dbReference type="AlphaFoldDB" id="A0A0D6PE88"/>